<dbReference type="Proteomes" id="UP000186720">
    <property type="component" value="Unassembled WGS sequence"/>
</dbReference>
<protein>
    <submittedName>
        <fullName evidence="1">Uncharacterized protein</fullName>
    </submittedName>
</protein>
<dbReference type="AlphaFoldDB" id="A0A1Q5ZS27"/>
<reference evidence="1 2" key="1">
    <citation type="submission" date="2016-11" db="EMBL/GenBank/DDBJ databases">
        <title>Whole Genome Sequencing of Mucilaginibacter polytrichastri RG4-7(T) isolated from the moss sample.</title>
        <authorList>
            <person name="Li Y."/>
        </authorList>
    </citation>
    <scope>NUCLEOTIDE SEQUENCE [LARGE SCALE GENOMIC DNA]</scope>
    <source>
        <strain evidence="1 2">RG4-7</strain>
    </source>
</reference>
<evidence type="ECO:0000313" key="1">
    <source>
        <dbReference type="EMBL" id="OKS84566.1"/>
    </source>
</evidence>
<organism evidence="1 2">
    <name type="scientific">Mucilaginibacter polytrichastri</name>
    <dbReference type="NCBI Taxonomy" id="1302689"/>
    <lineage>
        <taxon>Bacteria</taxon>
        <taxon>Pseudomonadati</taxon>
        <taxon>Bacteroidota</taxon>
        <taxon>Sphingobacteriia</taxon>
        <taxon>Sphingobacteriales</taxon>
        <taxon>Sphingobacteriaceae</taxon>
        <taxon>Mucilaginibacter</taxon>
    </lineage>
</organism>
<accession>A0A1Q5ZS27</accession>
<dbReference type="EMBL" id="MPPL01000002">
    <property type="protein sequence ID" value="OKS84566.1"/>
    <property type="molecule type" value="Genomic_DNA"/>
</dbReference>
<dbReference type="RefSeq" id="WP_171972613.1">
    <property type="nucleotide sequence ID" value="NZ_FPAM01000021.1"/>
</dbReference>
<sequence length="51" mass="5826">MGILSEPQIKNYDTILKKIITDLETQRQAQGNVPDSYHAFLKRIAQLIQAL</sequence>
<keyword evidence="2" id="KW-1185">Reference proteome</keyword>
<proteinExistence type="predicted"/>
<evidence type="ECO:0000313" key="2">
    <source>
        <dbReference type="Proteomes" id="UP000186720"/>
    </source>
</evidence>
<comment type="caution">
    <text evidence="1">The sequence shown here is derived from an EMBL/GenBank/DDBJ whole genome shotgun (WGS) entry which is preliminary data.</text>
</comment>
<gene>
    <name evidence="1" type="ORF">RG47T_5256</name>
</gene>
<name>A0A1Q5ZS27_9SPHI</name>